<protein>
    <submittedName>
        <fullName evidence="1">Uncharacterized protein</fullName>
    </submittedName>
</protein>
<dbReference type="AlphaFoldDB" id="A0A6A4TSD0"/>
<dbReference type="EMBL" id="VEVO01000002">
    <property type="protein sequence ID" value="KAF0046144.1"/>
    <property type="molecule type" value="Genomic_DNA"/>
</dbReference>
<sequence length="119" mass="13170">MDDAHGLDNSQREITVRRDREQLCLSVVPLSETQSVHLHSCCRFGDERGGGAKGRPSVRPSVCPASAAAAAVNKRKIRNERNRNCGLERSQYRSWVESDLKKISNLLLCRSPALPGART</sequence>
<evidence type="ECO:0000313" key="1">
    <source>
        <dbReference type="EMBL" id="KAF0046144.1"/>
    </source>
</evidence>
<evidence type="ECO:0000313" key="2">
    <source>
        <dbReference type="Proteomes" id="UP000438429"/>
    </source>
</evidence>
<gene>
    <name evidence="1" type="ORF">F2P81_002673</name>
</gene>
<organism evidence="1 2">
    <name type="scientific">Scophthalmus maximus</name>
    <name type="common">Turbot</name>
    <name type="synonym">Psetta maxima</name>
    <dbReference type="NCBI Taxonomy" id="52904"/>
    <lineage>
        <taxon>Eukaryota</taxon>
        <taxon>Metazoa</taxon>
        <taxon>Chordata</taxon>
        <taxon>Craniata</taxon>
        <taxon>Vertebrata</taxon>
        <taxon>Euteleostomi</taxon>
        <taxon>Actinopterygii</taxon>
        <taxon>Neopterygii</taxon>
        <taxon>Teleostei</taxon>
        <taxon>Neoteleostei</taxon>
        <taxon>Acanthomorphata</taxon>
        <taxon>Carangaria</taxon>
        <taxon>Pleuronectiformes</taxon>
        <taxon>Pleuronectoidei</taxon>
        <taxon>Scophthalmidae</taxon>
        <taxon>Scophthalmus</taxon>
    </lineage>
</organism>
<dbReference type="Proteomes" id="UP000438429">
    <property type="component" value="Unassembled WGS sequence"/>
</dbReference>
<proteinExistence type="predicted"/>
<comment type="caution">
    <text evidence="1">The sequence shown here is derived from an EMBL/GenBank/DDBJ whole genome shotgun (WGS) entry which is preliminary data.</text>
</comment>
<name>A0A6A4TSD0_SCOMX</name>
<reference evidence="1 2" key="1">
    <citation type="submission" date="2019-06" db="EMBL/GenBank/DDBJ databases">
        <title>Draft genomes of female and male turbot (Scophthalmus maximus).</title>
        <authorList>
            <person name="Xu H."/>
            <person name="Xu X.-W."/>
            <person name="Shao C."/>
            <person name="Chen S."/>
        </authorList>
    </citation>
    <scope>NUCLEOTIDE SEQUENCE [LARGE SCALE GENOMIC DNA]</scope>
    <source>
        <strain evidence="1">Ysfricsl-2016a</strain>
        <tissue evidence="1">Blood</tissue>
    </source>
</reference>
<accession>A0A6A4TSD0</accession>